<evidence type="ECO:0000256" key="6">
    <source>
        <dbReference type="ARBA" id="ARBA00022777"/>
    </source>
</evidence>
<reference evidence="11" key="1">
    <citation type="submission" date="2019-09" db="EMBL/GenBank/DDBJ databases">
        <title>Bird 10,000 Genomes (B10K) Project - Family phase.</title>
        <authorList>
            <person name="Zhang G."/>
        </authorList>
    </citation>
    <scope>NUCLEOTIDE SEQUENCE</scope>
    <source>
        <strain evidence="11">OUT-0024</strain>
        <tissue evidence="11">Muscle</tissue>
    </source>
</reference>
<evidence type="ECO:0000313" key="11">
    <source>
        <dbReference type="EMBL" id="NXC91703.1"/>
    </source>
</evidence>
<dbReference type="GO" id="GO:0005524">
    <property type="term" value="F:ATP binding"/>
    <property type="evidence" value="ECO:0007669"/>
    <property type="project" value="UniProtKB-KW"/>
</dbReference>
<dbReference type="InterPro" id="IPR011009">
    <property type="entry name" value="Kinase-like_dom_sf"/>
</dbReference>
<dbReference type="EC" id="2.7.11.1" evidence="2"/>
<keyword evidence="6 11" id="KW-0418">Kinase</keyword>
<protein>
    <recommendedName>
        <fullName evidence="2">non-specific serine/threonine protein kinase</fullName>
        <ecNumber evidence="2">2.7.11.1</ecNumber>
    </recommendedName>
</protein>
<evidence type="ECO:0000256" key="1">
    <source>
        <dbReference type="ARBA" id="ARBA00005505"/>
    </source>
</evidence>
<organism evidence="11 12">
    <name type="scientific">Tychaedon coryphoeus</name>
    <name type="common">Karoo scrub-robin</name>
    <name type="synonym">Erythropygia coryphaeus</name>
    <dbReference type="NCBI Taxonomy" id="614051"/>
    <lineage>
        <taxon>Eukaryota</taxon>
        <taxon>Metazoa</taxon>
        <taxon>Chordata</taxon>
        <taxon>Craniata</taxon>
        <taxon>Vertebrata</taxon>
        <taxon>Euteleostomi</taxon>
        <taxon>Archelosauria</taxon>
        <taxon>Archosauria</taxon>
        <taxon>Dinosauria</taxon>
        <taxon>Saurischia</taxon>
        <taxon>Theropoda</taxon>
        <taxon>Coelurosauria</taxon>
        <taxon>Aves</taxon>
        <taxon>Neognathae</taxon>
        <taxon>Neoaves</taxon>
        <taxon>Telluraves</taxon>
        <taxon>Australaves</taxon>
        <taxon>Passeriformes</taxon>
        <taxon>Muscicapidae</taxon>
        <taxon>Cercotrichas</taxon>
    </lineage>
</organism>
<evidence type="ECO:0000256" key="4">
    <source>
        <dbReference type="ARBA" id="ARBA00022679"/>
    </source>
</evidence>
<dbReference type="Gene3D" id="1.10.510.10">
    <property type="entry name" value="Transferase(Phosphotransferase) domain 1"/>
    <property type="match status" value="1"/>
</dbReference>
<evidence type="ECO:0000256" key="8">
    <source>
        <dbReference type="ARBA" id="ARBA00047899"/>
    </source>
</evidence>
<keyword evidence="4" id="KW-0808">Transferase</keyword>
<dbReference type="GO" id="GO:0043066">
    <property type="term" value="P:negative regulation of apoptotic process"/>
    <property type="evidence" value="ECO:0007669"/>
    <property type="project" value="TreeGrafter"/>
</dbReference>
<dbReference type="GO" id="GO:0007346">
    <property type="term" value="P:regulation of mitotic cell cycle"/>
    <property type="evidence" value="ECO:0007669"/>
    <property type="project" value="TreeGrafter"/>
</dbReference>
<evidence type="ECO:0000256" key="3">
    <source>
        <dbReference type="ARBA" id="ARBA00022527"/>
    </source>
</evidence>
<dbReference type="PROSITE" id="PS50011">
    <property type="entry name" value="PROTEIN_KINASE_DOM"/>
    <property type="match status" value="1"/>
</dbReference>
<sequence>RHCTSCRVLHSNIKTENILLDLTTGQLKLIDCGCGTFLQDSLHPHPPDELHLYFIGTPSYSPLEWTHFGWCYGKPATFWSLGIL</sequence>
<dbReference type="GO" id="GO:0005737">
    <property type="term" value="C:cytoplasm"/>
    <property type="evidence" value="ECO:0007669"/>
    <property type="project" value="TreeGrafter"/>
</dbReference>
<keyword evidence="12" id="KW-1185">Reference proteome</keyword>
<dbReference type="SUPFAM" id="SSF56112">
    <property type="entry name" value="Protein kinase-like (PK-like)"/>
    <property type="match status" value="1"/>
</dbReference>
<keyword evidence="3" id="KW-0723">Serine/threonine-protein kinase</keyword>
<name>A0A851RJF1_TYCCO</name>
<feature type="non-terminal residue" evidence="11">
    <location>
        <position position="1"/>
    </location>
</feature>
<comment type="catalytic activity">
    <reaction evidence="8">
        <text>L-threonyl-[protein] + ATP = O-phospho-L-threonyl-[protein] + ADP + H(+)</text>
        <dbReference type="Rhea" id="RHEA:46608"/>
        <dbReference type="Rhea" id="RHEA-COMP:11060"/>
        <dbReference type="Rhea" id="RHEA-COMP:11605"/>
        <dbReference type="ChEBI" id="CHEBI:15378"/>
        <dbReference type="ChEBI" id="CHEBI:30013"/>
        <dbReference type="ChEBI" id="CHEBI:30616"/>
        <dbReference type="ChEBI" id="CHEBI:61977"/>
        <dbReference type="ChEBI" id="CHEBI:456216"/>
        <dbReference type="EC" id="2.7.11.1"/>
    </reaction>
</comment>
<accession>A0A851RJF1</accession>
<evidence type="ECO:0000259" key="10">
    <source>
        <dbReference type="PROSITE" id="PS50011"/>
    </source>
</evidence>
<feature type="domain" description="Protein kinase" evidence="10">
    <location>
        <begin position="1"/>
        <end position="84"/>
    </location>
</feature>
<dbReference type="EMBL" id="WBND01001642">
    <property type="protein sequence ID" value="NXC91703.1"/>
    <property type="molecule type" value="Genomic_DNA"/>
</dbReference>
<dbReference type="InterPro" id="IPR000719">
    <property type="entry name" value="Prot_kinase_dom"/>
</dbReference>
<feature type="non-terminal residue" evidence="11">
    <location>
        <position position="84"/>
    </location>
</feature>
<evidence type="ECO:0000256" key="2">
    <source>
        <dbReference type="ARBA" id="ARBA00012513"/>
    </source>
</evidence>
<keyword evidence="5" id="KW-0547">Nucleotide-binding</keyword>
<dbReference type="PANTHER" id="PTHR22984:SF11">
    <property type="entry name" value="AURORA KINASE-RELATED"/>
    <property type="match status" value="1"/>
</dbReference>
<evidence type="ECO:0000256" key="9">
    <source>
        <dbReference type="ARBA" id="ARBA00048679"/>
    </source>
</evidence>
<proteinExistence type="inferred from homology"/>
<gene>
    <name evidence="11" type="primary">Pim3_3</name>
    <name evidence="11" type="ORF">CERCOR_R12933</name>
</gene>
<comment type="similarity">
    <text evidence="1">Belongs to the protein kinase superfamily. CAMK Ser/Thr protein kinase family. PIM subfamily.</text>
</comment>
<dbReference type="AlphaFoldDB" id="A0A851RJF1"/>
<keyword evidence="7" id="KW-0067">ATP-binding</keyword>
<dbReference type="Pfam" id="PF00069">
    <property type="entry name" value="Pkinase"/>
    <property type="match status" value="1"/>
</dbReference>
<evidence type="ECO:0000256" key="7">
    <source>
        <dbReference type="ARBA" id="ARBA00022840"/>
    </source>
</evidence>
<comment type="catalytic activity">
    <reaction evidence="9">
        <text>L-seryl-[protein] + ATP = O-phospho-L-seryl-[protein] + ADP + H(+)</text>
        <dbReference type="Rhea" id="RHEA:17989"/>
        <dbReference type="Rhea" id="RHEA-COMP:9863"/>
        <dbReference type="Rhea" id="RHEA-COMP:11604"/>
        <dbReference type="ChEBI" id="CHEBI:15378"/>
        <dbReference type="ChEBI" id="CHEBI:29999"/>
        <dbReference type="ChEBI" id="CHEBI:30616"/>
        <dbReference type="ChEBI" id="CHEBI:83421"/>
        <dbReference type="ChEBI" id="CHEBI:456216"/>
        <dbReference type="EC" id="2.7.11.1"/>
    </reaction>
</comment>
<dbReference type="Proteomes" id="UP000631545">
    <property type="component" value="Unassembled WGS sequence"/>
</dbReference>
<dbReference type="PANTHER" id="PTHR22984">
    <property type="entry name" value="SERINE/THREONINE-PROTEIN KINASE PIM"/>
    <property type="match status" value="1"/>
</dbReference>
<evidence type="ECO:0000313" key="12">
    <source>
        <dbReference type="Proteomes" id="UP000631545"/>
    </source>
</evidence>
<evidence type="ECO:0000256" key="5">
    <source>
        <dbReference type="ARBA" id="ARBA00022741"/>
    </source>
</evidence>
<dbReference type="GO" id="GO:0004674">
    <property type="term" value="F:protein serine/threonine kinase activity"/>
    <property type="evidence" value="ECO:0007669"/>
    <property type="project" value="UniProtKB-KW"/>
</dbReference>
<comment type="caution">
    <text evidence="11">The sequence shown here is derived from an EMBL/GenBank/DDBJ whole genome shotgun (WGS) entry which is preliminary data.</text>
</comment>
<dbReference type="InterPro" id="IPR051138">
    <property type="entry name" value="PIM_Ser/Thr_kinase"/>
</dbReference>